<protein>
    <recommendedName>
        <fullName evidence="4">Lipocalin-like domain-containing protein</fullName>
    </recommendedName>
</protein>
<gene>
    <name evidence="2" type="ORF">NEE14_006305</name>
</gene>
<dbReference type="PROSITE" id="PS51257">
    <property type="entry name" value="PROKAR_LIPOPROTEIN"/>
    <property type="match status" value="1"/>
</dbReference>
<evidence type="ECO:0000313" key="3">
    <source>
        <dbReference type="Proteomes" id="UP001320603"/>
    </source>
</evidence>
<reference evidence="2 3" key="1">
    <citation type="submission" date="2024-02" db="EMBL/GenBank/DDBJ databases">
        <title>Whole genome sequencing of Parabacteroides sp. AD58.</title>
        <authorList>
            <person name="Chaplin A.V."/>
            <person name="Pikina A.P."/>
            <person name="Sokolova S.R."/>
            <person name="Korostin D.O."/>
            <person name="Efimov B.A."/>
        </authorList>
    </citation>
    <scope>NUCLEOTIDE SEQUENCE [LARGE SCALE GENOMIC DNA]</scope>
    <source>
        <strain evidence="2 3">AD58</strain>
    </source>
</reference>
<sequence length="139" mass="16200">MKTINLYGILMLFLCVFSFYSCKDDDQTPQFEFTPESLNQTVWKGNITDPTYNGEVGINFETKETGVINCVDPENPEYTMVEGFTYEIKGKYIYFKNSIILKSQPWSLIEISNDKMILKYNLVDIKPQYQSTLELTRID</sequence>
<keyword evidence="3" id="KW-1185">Reference proteome</keyword>
<dbReference type="EMBL" id="CP146284">
    <property type="protein sequence ID" value="WWV67573.1"/>
    <property type="molecule type" value="Genomic_DNA"/>
</dbReference>
<feature type="signal peptide" evidence="1">
    <location>
        <begin position="1"/>
        <end position="23"/>
    </location>
</feature>
<keyword evidence="1" id="KW-0732">Signal</keyword>
<dbReference type="Proteomes" id="UP001320603">
    <property type="component" value="Chromosome"/>
</dbReference>
<proteinExistence type="predicted"/>
<feature type="chain" id="PRO_5045152540" description="Lipocalin-like domain-containing protein" evidence="1">
    <location>
        <begin position="24"/>
        <end position="139"/>
    </location>
</feature>
<organism evidence="2 3">
    <name type="scientific">Parabacteroides absconsus</name>
    <dbReference type="NCBI Taxonomy" id="2951805"/>
    <lineage>
        <taxon>Bacteria</taxon>
        <taxon>Pseudomonadati</taxon>
        <taxon>Bacteroidota</taxon>
        <taxon>Bacteroidia</taxon>
        <taxon>Bacteroidales</taxon>
        <taxon>Tannerellaceae</taxon>
        <taxon>Parabacteroides</taxon>
    </lineage>
</organism>
<evidence type="ECO:0008006" key="4">
    <source>
        <dbReference type="Google" id="ProtNLM"/>
    </source>
</evidence>
<dbReference type="RefSeq" id="WP_072531853.1">
    <property type="nucleotide sequence ID" value="NZ_CP146284.1"/>
</dbReference>
<name>A0ABZ2IUR7_9BACT</name>
<evidence type="ECO:0000313" key="2">
    <source>
        <dbReference type="EMBL" id="WWV67573.1"/>
    </source>
</evidence>
<evidence type="ECO:0000256" key="1">
    <source>
        <dbReference type="SAM" id="SignalP"/>
    </source>
</evidence>
<accession>A0ABZ2IUR7</accession>